<dbReference type="Gene3D" id="3.30.70.2970">
    <property type="entry name" value="Protein of unknown function (DUF541), domain 2"/>
    <property type="match status" value="1"/>
</dbReference>
<dbReference type="EMBL" id="JAUKTR010000002">
    <property type="protein sequence ID" value="MDO1559121.1"/>
    <property type="molecule type" value="Genomic_DNA"/>
</dbReference>
<sequence>MSAFRRLTLLAAASAMTLAPLSVALAQVPPATVGDRYVPAPWWMRDPVIASIGYVRTEIPANRAQFQASFQTISRTAAQAQSEAADKVRALSRALQAYGEDRVRVSTTLNIRPLYEQYRDEQGNIRENQRSDQVERYEANATVSIEVRDTAVLERVYASVLQGQPTSVSPVYFTLQPDNETKTRLQAAAVSDAARRAREAAQNAGATLGRVQVIDPTGRACQTDVLAGWPSYGASMTATDVDADSIVVTGSRAARPMAAPPPPPPPPPPGAPGRGGESSVEAAQLALTPPLQELTDQACVVYRLN</sequence>
<feature type="chain" id="PRO_5046666079" evidence="2">
    <location>
        <begin position="27"/>
        <end position="305"/>
    </location>
</feature>
<evidence type="ECO:0000256" key="2">
    <source>
        <dbReference type="SAM" id="SignalP"/>
    </source>
</evidence>
<accession>A0ABT8SKM1</accession>
<dbReference type="PANTHER" id="PTHR34387">
    <property type="entry name" value="SLR1258 PROTEIN"/>
    <property type="match status" value="1"/>
</dbReference>
<comment type="caution">
    <text evidence="3">The sequence shown here is derived from an EMBL/GenBank/DDBJ whole genome shotgun (WGS) entry which is preliminary data.</text>
</comment>
<proteinExistence type="predicted"/>
<dbReference type="PANTHER" id="PTHR34387:SF2">
    <property type="entry name" value="SLR1258 PROTEIN"/>
    <property type="match status" value="1"/>
</dbReference>
<keyword evidence="4" id="KW-1185">Reference proteome</keyword>
<feature type="signal peptide" evidence="2">
    <location>
        <begin position="1"/>
        <end position="26"/>
    </location>
</feature>
<protein>
    <submittedName>
        <fullName evidence="3">SIMPL domain-containing protein</fullName>
    </submittedName>
</protein>
<name>A0ABT8SKM1_9CAUL</name>
<organism evidence="3 4">
    <name type="scientific">Peiella sedimenti</name>
    <dbReference type="NCBI Taxonomy" id="3061083"/>
    <lineage>
        <taxon>Bacteria</taxon>
        <taxon>Pseudomonadati</taxon>
        <taxon>Pseudomonadota</taxon>
        <taxon>Alphaproteobacteria</taxon>
        <taxon>Caulobacterales</taxon>
        <taxon>Caulobacteraceae</taxon>
        <taxon>Peiella</taxon>
    </lineage>
</organism>
<keyword evidence="2" id="KW-0732">Signal</keyword>
<evidence type="ECO:0000313" key="3">
    <source>
        <dbReference type="EMBL" id="MDO1559121.1"/>
    </source>
</evidence>
<dbReference type="InterPro" id="IPR052022">
    <property type="entry name" value="26kDa_periplasmic_antigen"/>
</dbReference>
<dbReference type="Pfam" id="PF04402">
    <property type="entry name" value="SIMPL"/>
    <property type="match status" value="1"/>
</dbReference>
<gene>
    <name evidence="3" type="ORF">Q0812_06730</name>
</gene>
<reference evidence="3" key="1">
    <citation type="submission" date="2023-07" db="EMBL/GenBank/DDBJ databases">
        <title>Brevundimonas soil sp. nov., isolated from the soil of chemical plant.</title>
        <authorList>
            <person name="Wu N."/>
        </authorList>
    </citation>
    <scope>NUCLEOTIDE SEQUENCE</scope>
    <source>
        <strain evidence="3">XZ-24</strain>
    </source>
</reference>
<dbReference type="RefSeq" id="WP_302109544.1">
    <property type="nucleotide sequence ID" value="NZ_JAUKTR010000002.1"/>
</dbReference>
<feature type="region of interest" description="Disordered" evidence="1">
    <location>
        <begin position="253"/>
        <end position="289"/>
    </location>
</feature>
<dbReference type="InterPro" id="IPR007497">
    <property type="entry name" value="SIMPL/DUF541"/>
</dbReference>
<dbReference type="Proteomes" id="UP001169063">
    <property type="component" value="Unassembled WGS sequence"/>
</dbReference>
<feature type="compositionally biased region" description="Pro residues" evidence="1">
    <location>
        <begin position="258"/>
        <end position="271"/>
    </location>
</feature>
<evidence type="ECO:0000256" key="1">
    <source>
        <dbReference type="SAM" id="MobiDB-lite"/>
    </source>
</evidence>
<evidence type="ECO:0000313" key="4">
    <source>
        <dbReference type="Proteomes" id="UP001169063"/>
    </source>
</evidence>